<reference evidence="8" key="1">
    <citation type="journal article" date="2020" name="mSystems">
        <title>Genome- and Community-Level Interaction Insights into Carbon Utilization and Element Cycling Functions of Hydrothermarchaeota in Hydrothermal Sediment.</title>
        <authorList>
            <person name="Zhou Z."/>
            <person name="Liu Y."/>
            <person name="Xu W."/>
            <person name="Pan J."/>
            <person name="Luo Z.H."/>
            <person name="Li M."/>
        </authorList>
    </citation>
    <scope>NUCLEOTIDE SEQUENCE [LARGE SCALE GENOMIC DNA]</scope>
    <source>
        <strain evidence="8">SpSt-754</strain>
    </source>
</reference>
<dbReference type="PROSITE" id="PS51866">
    <property type="entry name" value="MOP"/>
    <property type="match status" value="1"/>
</dbReference>
<dbReference type="PANTHER" id="PTHR42781">
    <property type="entry name" value="SPERMIDINE/PUTRESCINE IMPORT ATP-BINDING PROTEIN POTA"/>
    <property type="match status" value="1"/>
</dbReference>
<dbReference type="NCBIfam" id="TIGR00638">
    <property type="entry name" value="Mop"/>
    <property type="match status" value="1"/>
</dbReference>
<name>A0A7V3KPP9_UNCW3</name>
<dbReference type="Gene3D" id="3.40.50.300">
    <property type="entry name" value="P-loop containing nucleotide triphosphate hydrolases"/>
    <property type="match status" value="1"/>
</dbReference>
<dbReference type="InterPro" id="IPR005116">
    <property type="entry name" value="Transp-assoc_OB_typ1"/>
</dbReference>
<evidence type="ECO:0000256" key="3">
    <source>
        <dbReference type="ARBA" id="ARBA00022741"/>
    </source>
</evidence>
<dbReference type="PANTHER" id="PTHR42781:SF4">
    <property type="entry name" value="SPERMIDINE_PUTRESCINE IMPORT ATP-BINDING PROTEIN POTA"/>
    <property type="match status" value="1"/>
</dbReference>
<dbReference type="SUPFAM" id="SSF52540">
    <property type="entry name" value="P-loop containing nucleoside triphosphate hydrolases"/>
    <property type="match status" value="1"/>
</dbReference>
<feature type="domain" description="Mop" evidence="7">
    <location>
        <begin position="275"/>
        <end position="340"/>
    </location>
</feature>
<protein>
    <submittedName>
        <fullName evidence="8">ABC transporter ATP-binding protein</fullName>
    </submittedName>
</protein>
<feature type="domain" description="ABC transporter" evidence="6">
    <location>
        <begin position="1"/>
        <end position="224"/>
    </location>
</feature>
<organism evidence="8">
    <name type="scientific">candidate division WOR-3 bacterium</name>
    <dbReference type="NCBI Taxonomy" id="2052148"/>
    <lineage>
        <taxon>Bacteria</taxon>
        <taxon>Bacteria division WOR-3</taxon>
    </lineage>
</organism>
<evidence type="ECO:0000259" key="6">
    <source>
        <dbReference type="PROSITE" id="PS50893"/>
    </source>
</evidence>
<dbReference type="SMART" id="SM00382">
    <property type="entry name" value="AAA"/>
    <property type="match status" value="1"/>
</dbReference>
<dbReference type="Pfam" id="PF00005">
    <property type="entry name" value="ABC_tran"/>
    <property type="match status" value="1"/>
</dbReference>
<evidence type="ECO:0000256" key="2">
    <source>
        <dbReference type="ARBA" id="ARBA00022505"/>
    </source>
</evidence>
<keyword evidence="2 5" id="KW-0500">Molybdenum</keyword>
<evidence type="ECO:0000256" key="1">
    <source>
        <dbReference type="ARBA" id="ARBA00022448"/>
    </source>
</evidence>
<keyword evidence="1" id="KW-0813">Transport</keyword>
<evidence type="ECO:0000256" key="5">
    <source>
        <dbReference type="PROSITE-ProRule" id="PRU01213"/>
    </source>
</evidence>
<dbReference type="InterPro" id="IPR027417">
    <property type="entry name" value="P-loop_NTPase"/>
</dbReference>
<proteinExistence type="predicted"/>
<evidence type="ECO:0000313" key="8">
    <source>
        <dbReference type="EMBL" id="HGB36534.1"/>
    </source>
</evidence>
<dbReference type="InterPro" id="IPR004606">
    <property type="entry name" value="Mop_domain"/>
</dbReference>
<evidence type="ECO:0000256" key="4">
    <source>
        <dbReference type="ARBA" id="ARBA00022840"/>
    </source>
</evidence>
<dbReference type="InterPro" id="IPR003593">
    <property type="entry name" value="AAA+_ATPase"/>
</dbReference>
<dbReference type="InterPro" id="IPR003439">
    <property type="entry name" value="ABC_transporter-like_ATP-bd"/>
</dbReference>
<evidence type="ECO:0000259" key="7">
    <source>
        <dbReference type="PROSITE" id="PS51866"/>
    </source>
</evidence>
<accession>A0A7V3KPP9</accession>
<dbReference type="Gene3D" id="2.40.50.100">
    <property type="match status" value="1"/>
</dbReference>
<dbReference type="PROSITE" id="PS50893">
    <property type="entry name" value="ABC_TRANSPORTER_2"/>
    <property type="match status" value="1"/>
</dbReference>
<dbReference type="PROSITE" id="PS00211">
    <property type="entry name" value="ABC_TRANSPORTER_1"/>
    <property type="match status" value="1"/>
</dbReference>
<dbReference type="InterPro" id="IPR017871">
    <property type="entry name" value="ABC_transporter-like_CS"/>
</dbReference>
<dbReference type="InterPro" id="IPR050093">
    <property type="entry name" value="ABC_SmlMolc_Importer"/>
</dbReference>
<dbReference type="GO" id="GO:0005524">
    <property type="term" value="F:ATP binding"/>
    <property type="evidence" value="ECO:0007669"/>
    <property type="project" value="UniProtKB-KW"/>
</dbReference>
<dbReference type="Pfam" id="PF03459">
    <property type="entry name" value="TOBE"/>
    <property type="match status" value="1"/>
</dbReference>
<dbReference type="InterPro" id="IPR008995">
    <property type="entry name" value="Mo/tungstate-bd_C_term_dom"/>
</dbReference>
<sequence length="340" mass="38898">MLKIEDLKVRKGDFLLEIPEFEMETHEMISILGPSGSGKTTFLEAIMGFLKVQSGKIYLYGNDITHLPPWERNIAIVYQSPYLFPHLTVKKNLLFGSRACEMFVKNLTERLKISDLLDRYPHQLSAGQKQRISIIRAIATRPLLLLMDEPFNFLDPQNKEDLRELIREIREFFLLPIILVTHDLEEAIYYSDRIGILERGKLKSLSKPYDLIKSPPDDFVASFLGKANFIPVEKRGERYFSNGVEIFLPQRVDKESFVVMLRPQDVILSETEPPRSSARNHFKAKVLDVVAGSKVNEVKLEAGNLKISAYVTDASKDELQLAPGKEVYVIFKATALHIFD</sequence>
<dbReference type="EMBL" id="DTGD01000246">
    <property type="protein sequence ID" value="HGB36534.1"/>
    <property type="molecule type" value="Genomic_DNA"/>
</dbReference>
<dbReference type="GO" id="GO:0016887">
    <property type="term" value="F:ATP hydrolysis activity"/>
    <property type="evidence" value="ECO:0007669"/>
    <property type="project" value="InterPro"/>
</dbReference>
<gene>
    <name evidence="8" type="ORF">ENV38_06500</name>
</gene>
<dbReference type="GO" id="GO:0015689">
    <property type="term" value="P:molybdate ion transport"/>
    <property type="evidence" value="ECO:0007669"/>
    <property type="project" value="InterPro"/>
</dbReference>
<dbReference type="AlphaFoldDB" id="A0A7V3KPP9"/>
<keyword evidence="4 8" id="KW-0067">ATP-binding</keyword>
<dbReference type="SUPFAM" id="SSF50331">
    <property type="entry name" value="MOP-like"/>
    <property type="match status" value="1"/>
</dbReference>
<comment type="caution">
    <text evidence="8">The sequence shown here is derived from an EMBL/GenBank/DDBJ whole genome shotgun (WGS) entry which is preliminary data.</text>
</comment>
<keyword evidence="3" id="KW-0547">Nucleotide-binding</keyword>